<evidence type="ECO:0000313" key="1">
    <source>
        <dbReference type="EMBL" id="MES1920540.1"/>
    </source>
</evidence>
<organism evidence="1 2">
    <name type="scientific">Bonamia ostreae</name>
    <dbReference type="NCBI Taxonomy" id="126728"/>
    <lineage>
        <taxon>Eukaryota</taxon>
        <taxon>Sar</taxon>
        <taxon>Rhizaria</taxon>
        <taxon>Endomyxa</taxon>
        <taxon>Ascetosporea</taxon>
        <taxon>Haplosporida</taxon>
        <taxon>Bonamia</taxon>
    </lineage>
</organism>
<keyword evidence="2" id="KW-1185">Reference proteome</keyword>
<gene>
    <name evidence="1" type="ORF">MHBO_002202</name>
</gene>
<comment type="caution">
    <text evidence="1">The sequence shown here is derived from an EMBL/GenBank/DDBJ whole genome shotgun (WGS) entry which is preliminary data.</text>
</comment>
<name>A0ABV2ALM1_9EUKA</name>
<accession>A0ABV2ALM1</accession>
<proteinExistence type="predicted"/>
<reference evidence="1 2" key="1">
    <citation type="journal article" date="2024" name="BMC Biol.">
        <title>Comparative genomics of Ascetosporea gives new insight into the evolutionary basis for animal parasitism in Rhizaria.</title>
        <authorList>
            <person name="Hiltunen Thoren M."/>
            <person name="Onut-Brannstrom I."/>
            <person name="Alfjorden A."/>
            <person name="Peckova H."/>
            <person name="Swords F."/>
            <person name="Hooper C."/>
            <person name="Holzer A.S."/>
            <person name="Bass D."/>
            <person name="Burki F."/>
        </authorList>
    </citation>
    <scope>NUCLEOTIDE SEQUENCE [LARGE SCALE GENOMIC DNA]</scope>
    <source>
        <strain evidence="1">20-A016</strain>
    </source>
</reference>
<sequence length="113" mass="13052">MDFLNELRFQPLSFSTRDQESVLLRLSLFKSKFEPKTIFNASQTSDPAMPLSVRFAHKMNSNDIFCLSGESGSLRIYKNENVELVEAHDNAVFDVRWLDEDKKILTVIHSIKN</sequence>
<protein>
    <submittedName>
        <fullName evidence="1">Uncharacterized protein</fullName>
    </submittedName>
</protein>
<dbReference type="Proteomes" id="UP001439008">
    <property type="component" value="Unassembled WGS sequence"/>
</dbReference>
<evidence type="ECO:0000313" key="2">
    <source>
        <dbReference type="Proteomes" id="UP001439008"/>
    </source>
</evidence>
<dbReference type="EMBL" id="JBDODL010000727">
    <property type="protein sequence ID" value="MES1920540.1"/>
    <property type="molecule type" value="Genomic_DNA"/>
</dbReference>